<comment type="subcellular location">
    <subcellularLocation>
        <location evidence="1">Secreted</location>
    </subcellularLocation>
</comment>
<sequence length="126" mass="14275">MSALVLTLGLLFFLFVGLNKQVAEGCRCVQRQPQQLYCDSDTVIRAKIAGEVTRNTYSINIIKTFKHLSKKPVQFIRSYDDSCGIRLKNEEYLLAGYVEGGVMVVDLCSLVMRWDSLSSFPVSEWL</sequence>
<proteinExistence type="predicted"/>
<dbReference type="SMART" id="SM00206">
    <property type="entry name" value="NTR"/>
    <property type="match status" value="1"/>
</dbReference>
<keyword evidence="5" id="KW-0732">Signal</keyword>
<evidence type="ECO:0000313" key="7">
    <source>
        <dbReference type="Proteomes" id="UP001187343"/>
    </source>
</evidence>
<accession>A0AA88P441</accession>
<keyword evidence="3" id="KW-0479">Metal-binding</keyword>
<feature type="disulfide bond" evidence="4">
    <location>
        <begin position="26"/>
        <end position="83"/>
    </location>
</feature>
<evidence type="ECO:0008006" key="8">
    <source>
        <dbReference type="Google" id="ProtNLM"/>
    </source>
</evidence>
<gene>
    <name evidence="6" type="ORF">Q8A67_021712</name>
</gene>
<dbReference type="PANTHER" id="PTHR11844:SF25">
    <property type="entry name" value="NTR DOMAIN-CONTAINING PROTEIN"/>
    <property type="match status" value="1"/>
</dbReference>
<dbReference type="Gene3D" id="3.90.370.10">
    <property type="entry name" value="Tissue inhibitor of metalloproteinase-1. Chain B, domain 1"/>
    <property type="match status" value="1"/>
</dbReference>
<keyword evidence="4" id="KW-1015">Disulfide bond</keyword>
<dbReference type="AlphaFoldDB" id="A0AA88P441"/>
<feature type="chain" id="PRO_5041703986" description="Tissue inhibitor of metalloproteinases 4" evidence="5">
    <location>
        <begin position="26"/>
        <end position="126"/>
    </location>
</feature>
<dbReference type="Gene3D" id="2.40.50.120">
    <property type="match status" value="1"/>
</dbReference>
<dbReference type="GO" id="GO:0031012">
    <property type="term" value="C:extracellular matrix"/>
    <property type="evidence" value="ECO:0007669"/>
    <property type="project" value="TreeGrafter"/>
</dbReference>
<evidence type="ECO:0000256" key="2">
    <source>
        <dbReference type="ARBA" id="ARBA00022525"/>
    </source>
</evidence>
<dbReference type="SUPFAM" id="SSF50242">
    <property type="entry name" value="TIMP-like"/>
    <property type="match status" value="1"/>
</dbReference>
<name>A0AA88P441_9TELE</name>
<dbReference type="GO" id="GO:0002020">
    <property type="term" value="F:protease binding"/>
    <property type="evidence" value="ECO:0007669"/>
    <property type="project" value="TreeGrafter"/>
</dbReference>
<dbReference type="PANTHER" id="PTHR11844">
    <property type="entry name" value="METALLOPROTEASE INHIBITOR"/>
    <property type="match status" value="1"/>
</dbReference>
<evidence type="ECO:0000256" key="3">
    <source>
        <dbReference type="PIRSR" id="PIRSR601820-1"/>
    </source>
</evidence>
<evidence type="ECO:0000256" key="1">
    <source>
        <dbReference type="ARBA" id="ARBA00004613"/>
    </source>
</evidence>
<evidence type="ECO:0000256" key="5">
    <source>
        <dbReference type="SAM" id="SignalP"/>
    </source>
</evidence>
<dbReference type="InterPro" id="IPR027465">
    <property type="entry name" value="TIMP_C"/>
</dbReference>
<feature type="disulfide bond" evidence="4">
    <location>
        <begin position="28"/>
        <end position="108"/>
    </location>
</feature>
<keyword evidence="3" id="KW-0862">Zinc</keyword>
<dbReference type="Proteomes" id="UP001187343">
    <property type="component" value="Unassembled WGS sequence"/>
</dbReference>
<protein>
    <recommendedName>
        <fullName evidence="8">Tissue inhibitor of metalloproteinases 4</fullName>
    </recommendedName>
</protein>
<dbReference type="GO" id="GO:0008191">
    <property type="term" value="F:metalloendopeptidase inhibitor activity"/>
    <property type="evidence" value="ECO:0007669"/>
    <property type="project" value="InterPro"/>
</dbReference>
<dbReference type="Pfam" id="PF00965">
    <property type="entry name" value="TIMP"/>
    <property type="match status" value="1"/>
</dbReference>
<dbReference type="InterPro" id="IPR008993">
    <property type="entry name" value="TIMP-like_OB-fold"/>
</dbReference>
<organism evidence="6 7">
    <name type="scientific">Cirrhinus molitorella</name>
    <name type="common">mud carp</name>
    <dbReference type="NCBI Taxonomy" id="172907"/>
    <lineage>
        <taxon>Eukaryota</taxon>
        <taxon>Metazoa</taxon>
        <taxon>Chordata</taxon>
        <taxon>Craniata</taxon>
        <taxon>Vertebrata</taxon>
        <taxon>Euteleostomi</taxon>
        <taxon>Actinopterygii</taxon>
        <taxon>Neopterygii</taxon>
        <taxon>Teleostei</taxon>
        <taxon>Ostariophysi</taxon>
        <taxon>Cypriniformes</taxon>
        <taxon>Cyprinidae</taxon>
        <taxon>Labeoninae</taxon>
        <taxon>Labeonini</taxon>
        <taxon>Cirrhinus</taxon>
    </lineage>
</organism>
<feature type="binding site" evidence="3">
    <location>
        <position position="26"/>
    </location>
    <ligand>
        <name>Zn(2+)</name>
        <dbReference type="ChEBI" id="CHEBI:29105"/>
        <note>ligand shared with metalloproteinase partner</note>
    </ligand>
</feature>
<dbReference type="GO" id="GO:0005615">
    <property type="term" value="C:extracellular space"/>
    <property type="evidence" value="ECO:0007669"/>
    <property type="project" value="TreeGrafter"/>
</dbReference>
<keyword evidence="7" id="KW-1185">Reference proteome</keyword>
<dbReference type="InterPro" id="IPR001820">
    <property type="entry name" value="TIMP"/>
</dbReference>
<dbReference type="EMBL" id="JAUYZG010000021">
    <property type="protein sequence ID" value="KAK2874559.1"/>
    <property type="molecule type" value="Genomic_DNA"/>
</dbReference>
<keyword evidence="2" id="KW-0964">Secreted</keyword>
<feature type="signal peptide" evidence="5">
    <location>
        <begin position="1"/>
        <end position="25"/>
    </location>
</feature>
<dbReference type="GO" id="GO:0051045">
    <property type="term" value="P:negative regulation of membrane protein ectodomain proteolysis"/>
    <property type="evidence" value="ECO:0007669"/>
    <property type="project" value="TreeGrafter"/>
</dbReference>
<evidence type="ECO:0000313" key="6">
    <source>
        <dbReference type="EMBL" id="KAK2874559.1"/>
    </source>
</evidence>
<comment type="caution">
    <text evidence="6">The sequence shown here is derived from an EMBL/GenBank/DDBJ whole genome shotgun (WGS) entry which is preliminary data.</text>
</comment>
<dbReference type="GO" id="GO:0046872">
    <property type="term" value="F:metal ion binding"/>
    <property type="evidence" value="ECO:0007669"/>
    <property type="project" value="UniProtKB-KW"/>
</dbReference>
<evidence type="ECO:0000256" key="4">
    <source>
        <dbReference type="PIRSR" id="PIRSR601820-3"/>
    </source>
</evidence>
<reference evidence="6" key="1">
    <citation type="submission" date="2023-08" db="EMBL/GenBank/DDBJ databases">
        <title>Chromosome-level Genome Assembly of mud carp (Cirrhinus molitorella).</title>
        <authorList>
            <person name="Liu H."/>
        </authorList>
    </citation>
    <scope>NUCLEOTIDE SEQUENCE</scope>
    <source>
        <strain evidence="6">Prfri</strain>
        <tissue evidence="6">Muscle</tissue>
    </source>
</reference>